<keyword evidence="3" id="KW-0378">Hydrolase</keyword>
<keyword evidence="3" id="KW-0326">Glycosidase</keyword>
<reference evidence="3" key="1">
    <citation type="submission" date="2022-11" db="EMBL/GenBank/DDBJ databases">
        <title>Marilongibacter aestuarii gen. nov., sp. nov., isolated from tidal flat sediment.</title>
        <authorList>
            <person name="Jiayan W."/>
        </authorList>
    </citation>
    <scope>NUCLEOTIDE SEQUENCE</scope>
    <source>
        <strain evidence="3">Z1-6</strain>
    </source>
</reference>
<dbReference type="EMBL" id="JAPOHD010000067">
    <property type="protein sequence ID" value="MCY1723174.1"/>
    <property type="molecule type" value="Genomic_DNA"/>
</dbReference>
<comment type="caution">
    <text evidence="3">The sequence shown here is derived from an EMBL/GenBank/DDBJ whole genome shotgun (WGS) entry which is preliminary data.</text>
</comment>
<dbReference type="InterPro" id="IPR011040">
    <property type="entry name" value="Sialidase"/>
</dbReference>
<dbReference type="EC" id="3.2.1.18" evidence="3"/>
<evidence type="ECO:0000256" key="1">
    <source>
        <dbReference type="SAM" id="SignalP"/>
    </source>
</evidence>
<dbReference type="PANTHER" id="PTHR43752:SF2">
    <property type="entry name" value="BNR_ASP-BOX REPEAT FAMILY PROTEIN"/>
    <property type="match status" value="1"/>
</dbReference>
<dbReference type="SUPFAM" id="SSF50939">
    <property type="entry name" value="Sialidases"/>
    <property type="match status" value="1"/>
</dbReference>
<keyword evidence="4" id="KW-1185">Reference proteome</keyword>
<dbReference type="InterPro" id="IPR036278">
    <property type="entry name" value="Sialidase_sf"/>
</dbReference>
<proteinExistence type="predicted"/>
<dbReference type="RefSeq" id="WP_343335500.1">
    <property type="nucleotide sequence ID" value="NZ_JAPOHD010000067.1"/>
</dbReference>
<feature type="signal peptide" evidence="1">
    <location>
        <begin position="1"/>
        <end position="19"/>
    </location>
</feature>
<dbReference type="Gene3D" id="2.120.10.10">
    <property type="match status" value="1"/>
</dbReference>
<keyword evidence="1" id="KW-0732">Signal</keyword>
<feature type="domain" description="Sialidase" evidence="2">
    <location>
        <begin position="47"/>
        <end position="134"/>
    </location>
</feature>
<feature type="domain" description="Sialidase" evidence="2">
    <location>
        <begin position="199"/>
        <end position="364"/>
    </location>
</feature>
<gene>
    <name evidence="3" type="ORF">OU798_22690</name>
</gene>
<organism evidence="3 4">
    <name type="scientific">Draconibacterium aestuarii</name>
    <dbReference type="NCBI Taxonomy" id="2998507"/>
    <lineage>
        <taxon>Bacteria</taxon>
        <taxon>Pseudomonadati</taxon>
        <taxon>Bacteroidota</taxon>
        <taxon>Bacteroidia</taxon>
        <taxon>Marinilabiliales</taxon>
        <taxon>Prolixibacteraceae</taxon>
        <taxon>Draconibacterium</taxon>
    </lineage>
</organism>
<evidence type="ECO:0000259" key="2">
    <source>
        <dbReference type="Pfam" id="PF13088"/>
    </source>
</evidence>
<evidence type="ECO:0000313" key="3">
    <source>
        <dbReference type="EMBL" id="MCY1723174.1"/>
    </source>
</evidence>
<accession>A0A9X3F9N5</accession>
<dbReference type="Proteomes" id="UP001145087">
    <property type="component" value="Unassembled WGS sequence"/>
</dbReference>
<feature type="chain" id="PRO_5040932756" evidence="1">
    <location>
        <begin position="20"/>
        <end position="390"/>
    </location>
</feature>
<dbReference type="PANTHER" id="PTHR43752">
    <property type="entry name" value="BNR/ASP-BOX REPEAT FAMILY PROTEIN"/>
    <property type="match status" value="1"/>
</dbReference>
<evidence type="ECO:0000313" key="4">
    <source>
        <dbReference type="Proteomes" id="UP001145087"/>
    </source>
</evidence>
<dbReference type="AlphaFoldDB" id="A0A9X3F9N5"/>
<dbReference type="Pfam" id="PF13088">
    <property type="entry name" value="BNR_2"/>
    <property type="match status" value="2"/>
</dbReference>
<protein>
    <submittedName>
        <fullName evidence="3">Exo-alpha-sialidase</fullName>
        <ecNumber evidence="3">3.2.1.18</ecNumber>
    </submittedName>
</protein>
<dbReference type="CDD" id="cd15482">
    <property type="entry name" value="Sialidase_non-viral"/>
    <property type="match status" value="1"/>
</dbReference>
<sequence>MKYIISLLIVLLISGTSIAQNQLQNELLFPLQRQHVHSSSIVELPNGDLLTCWFQGSGERTANDVVVNGTRLKKGEKKWSKPFLMADTQGYPDCNPMMFMNSKGKLFLMWIVVQANRWENSILKVRTTTDYYGDGAPDWEWQDIILMKPGEEFAGRVEEQFRANTEDNLAWAEYAYPYEYLLIEAAKDPKKRETGWMTRCIPTILNNGKILLPLYSDGFNFGLIASSEDDGETWSTGLPIIGRGLNQPSLVVRNDGSIDAYLRDDGDAPGRIMLSHSDDDGYSWTFAKKSDIPNPGASIEIINLKSGNWLLVYNDLEDDRHSLAVALSDDEGQTWKWKRNLEKIEGGSFSYPAVIQASDGNIHVTYSYHLNDKSKSIKHVAFSEKWVMED</sequence>
<name>A0A9X3F9N5_9BACT</name>
<dbReference type="GO" id="GO:0004308">
    <property type="term" value="F:exo-alpha-sialidase activity"/>
    <property type="evidence" value="ECO:0007669"/>
    <property type="project" value="UniProtKB-EC"/>
</dbReference>